<dbReference type="SUPFAM" id="SSF88659">
    <property type="entry name" value="Sigma3 and sigma4 domains of RNA polymerase sigma factors"/>
    <property type="match status" value="1"/>
</dbReference>
<name>A0A4R7BQ21_9HYPH</name>
<dbReference type="AlphaFoldDB" id="A0A4R7BQ21"/>
<evidence type="ECO:0000256" key="4">
    <source>
        <dbReference type="ARBA" id="ARBA00023163"/>
    </source>
</evidence>
<dbReference type="Gene3D" id="1.10.10.10">
    <property type="entry name" value="Winged helix-like DNA-binding domain superfamily/Winged helix DNA-binding domain"/>
    <property type="match status" value="1"/>
</dbReference>
<dbReference type="GO" id="GO:0003677">
    <property type="term" value="F:DNA binding"/>
    <property type="evidence" value="ECO:0007669"/>
    <property type="project" value="InterPro"/>
</dbReference>
<keyword evidence="2" id="KW-0805">Transcription regulation</keyword>
<dbReference type="PANTHER" id="PTHR43133:SF62">
    <property type="entry name" value="RNA POLYMERASE SIGMA FACTOR SIGZ"/>
    <property type="match status" value="1"/>
</dbReference>
<dbReference type="SUPFAM" id="SSF88946">
    <property type="entry name" value="Sigma2 domain of RNA polymerase sigma factors"/>
    <property type="match status" value="1"/>
</dbReference>
<gene>
    <name evidence="7" type="ORF">EV668_4323</name>
</gene>
<evidence type="ECO:0000259" key="5">
    <source>
        <dbReference type="Pfam" id="PF04542"/>
    </source>
</evidence>
<dbReference type="Pfam" id="PF08281">
    <property type="entry name" value="Sigma70_r4_2"/>
    <property type="match status" value="1"/>
</dbReference>
<dbReference type="RefSeq" id="WP_133774004.1">
    <property type="nucleotide sequence ID" value="NZ_SNZR01000016.1"/>
</dbReference>
<organism evidence="7 8">
    <name type="scientific">Enterovirga rhinocerotis</name>
    <dbReference type="NCBI Taxonomy" id="1339210"/>
    <lineage>
        <taxon>Bacteria</taxon>
        <taxon>Pseudomonadati</taxon>
        <taxon>Pseudomonadota</taxon>
        <taxon>Alphaproteobacteria</taxon>
        <taxon>Hyphomicrobiales</taxon>
        <taxon>Methylobacteriaceae</taxon>
        <taxon>Enterovirga</taxon>
    </lineage>
</organism>
<dbReference type="InterPro" id="IPR039425">
    <property type="entry name" value="RNA_pol_sigma-70-like"/>
</dbReference>
<dbReference type="Proteomes" id="UP000295122">
    <property type="component" value="Unassembled WGS sequence"/>
</dbReference>
<dbReference type="InterPro" id="IPR013324">
    <property type="entry name" value="RNA_pol_sigma_r3/r4-like"/>
</dbReference>
<sequence>MGTDPERRDELGAAVRGCAAGDRSALRLIYERESRSMLGVAKRVLHRQALAEEAVQDTFVRVWQHAASFDSTRGSARTWLYAILRNRALNILRSERKTDLVDDFEPMALESGEERADAMVERLSEAGRLRRCLEGLDPIRRRAVLLAYAGGLTHGELAGRLGVPLGTMKSWMRRSLILLRRCMA</sequence>
<keyword evidence="8" id="KW-1185">Reference proteome</keyword>
<protein>
    <submittedName>
        <fullName evidence="7">RNA polymerase sigma-70 factor (ECF subfamily)</fullName>
    </submittedName>
</protein>
<evidence type="ECO:0000313" key="7">
    <source>
        <dbReference type="EMBL" id="TDR87243.1"/>
    </source>
</evidence>
<comment type="similarity">
    <text evidence="1">Belongs to the sigma-70 factor family. ECF subfamily.</text>
</comment>
<evidence type="ECO:0000256" key="1">
    <source>
        <dbReference type="ARBA" id="ARBA00010641"/>
    </source>
</evidence>
<dbReference type="InterPro" id="IPR007627">
    <property type="entry name" value="RNA_pol_sigma70_r2"/>
</dbReference>
<evidence type="ECO:0000259" key="6">
    <source>
        <dbReference type="Pfam" id="PF08281"/>
    </source>
</evidence>
<dbReference type="GO" id="GO:0006352">
    <property type="term" value="P:DNA-templated transcription initiation"/>
    <property type="evidence" value="ECO:0007669"/>
    <property type="project" value="InterPro"/>
</dbReference>
<dbReference type="NCBIfam" id="TIGR02937">
    <property type="entry name" value="sigma70-ECF"/>
    <property type="match status" value="1"/>
</dbReference>
<feature type="domain" description="RNA polymerase sigma-70 region 2" evidence="5">
    <location>
        <begin position="29"/>
        <end position="97"/>
    </location>
</feature>
<dbReference type="EMBL" id="SNZR01000016">
    <property type="protein sequence ID" value="TDR87243.1"/>
    <property type="molecule type" value="Genomic_DNA"/>
</dbReference>
<dbReference type="PANTHER" id="PTHR43133">
    <property type="entry name" value="RNA POLYMERASE ECF-TYPE SIGMA FACTO"/>
    <property type="match status" value="1"/>
</dbReference>
<dbReference type="InterPro" id="IPR036388">
    <property type="entry name" value="WH-like_DNA-bd_sf"/>
</dbReference>
<feature type="domain" description="RNA polymerase sigma factor 70 region 4 type 2" evidence="6">
    <location>
        <begin position="128"/>
        <end position="176"/>
    </location>
</feature>
<comment type="caution">
    <text evidence="7">The sequence shown here is derived from an EMBL/GenBank/DDBJ whole genome shotgun (WGS) entry which is preliminary data.</text>
</comment>
<evidence type="ECO:0000256" key="3">
    <source>
        <dbReference type="ARBA" id="ARBA00023082"/>
    </source>
</evidence>
<keyword evidence="3" id="KW-0731">Sigma factor</keyword>
<keyword evidence="4" id="KW-0804">Transcription</keyword>
<evidence type="ECO:0000313" key="8">
    <source>
        <dbReference type="Proteomes" id="UP000295122"/>
    </source>
</evidence>
<dbReference type="Gene3D" id="1.10.1740.10">
    <property type="match status" value="1"/>
</dbReference>
<accession>A0A4R7BQ21</accession>
<dbReference type="Pfam" id="PF04542">
    <property type="entry name" value="Sigma70_r2"/>
    <property type="match status" value="1"/>
</dbReference>
<proteinExistence type="inferred from homology"/>
<reference evidence="7 8" key="1">
    <citation type="submission" date="2019-03" db="EMBL/GenBank/DDBJ databases">
        <title>Genomic Encyclopedia of Type Strains, Phase IV (KMG-IV): sequencing the most valuable type-strain genomes for metagenomic binning, comparative biology and taxonomic classification.</title>
        <authorList>
            <person name="Goeker M."/>
        </authorList>
    </citation>
    <scope>NUCLEOTIDE SEQUENCE [LARGE SCALE GENOMIC DNA]</scope>
    <source>
        <strain evidence="7 8">DSM 25903</strain>
    </source>
</reference>
<dbReference type="GO" id="GO:0016987">
    <property type="term" value="F:sigma factor activity"/>
    <property type="evidence" value="ECO:0007669"/>
    <property type="project" value="UniProtKB-KW"/>
</dbReference>
<dbReference type="InterPro" id="IPR014284">
    <property type="entry name" value="RNA_pol_sigma-70_dom"/>
</dbReference>
<evidence type="ECO:0000256" key="2">
    <source>
        <dbReference type="ARBA" id="ARBA00023015"/>
    </source>
</evidence>
<dbReference type="OrthoDB" id="9784272at2"/>
<dbReference type="InterPro" id="IPR013325">
    <property type="entry name" value="RNA_pol_sigma_r2"/>
</dbReference>
<dbReference type="InterPro" id="IPR013249">
    <property type="entry name" value="RNA_pol_sigma70_r4_t2"/>
</dbReference>